<dbReference type="Pfam" id="PF01547">
    <property type="entry name" value="SBP_bac_1"/>
    <property type="match status" value="1"/>
</dbReference>
<dbReference type="Proteomes" id="UP000052015">
    <property type="component" value="Unassembled WGS sequence"/>
</dbReference>
<evidence type="ECO:0000313" key="6">
    <source>
        <dbReference type="Proteomes" id="UP000052015"/>
    </source>
</evidence>
<dbReference type="EMBL" id="LKHP01000001">
    <property type="protein sequence ID" value="KRQ87857.1"/>
    <property type="molecule type" value="Genomic_DNA"/>
</dbReference>
<feature type="signal peptide" evidence="4">
    <location>
        <begin position="1"/>
        <end position="30"/>
    </location>
</feature>
<evidence type="ECO:0000256" key="4">
    <source>
        <dbReference type="SAM" id="SignalP"/>
    </source>
</evidence>
<dbReference type="CDD" id="cd14748">
    <property type="entry name" value="PBP2_UgpB"/>
    <property type="match status" value="1"/>
</dbReference>
<name>A0A0R3JWE9_CALMK</name>
<dbReference type="InterPro" id="IPR006059">
    <property type="entry name" value="SBP"/>
</dbReference>
<dbReference type="GO" id="GO:0055052">
    <property type="term" value="C:ATP-binding cassette (ABC) transporter complex, substrate-binding subunit-containing"/>
    <property type="evidence" value="ECO:0007669"/>
    <property type="project" value="TreeGrafter"/>
</dbReference>
<dbReference type="OrthoDB" id="383937at2"/>
<organism evidence="5 6">
    <name type="scientific">Caloramator mitchellensis</name>
    <dbReference type="NCBI Taxonomy" id="908809"/>
    <lineage>
        <taxon>Bacteria</taxon>
        <taxon>Bacillati</taxon>
        <taxon>Bacillota</taxon>
        <taxon>Clostridia</taxon>
        <taxon>Eubacteriales</taxon>
        <taxon>Clostridiaceae</taxon>
        <taxon>Caloramator</taxon>
    </lineage>
</organism>
<evidence type="ECO:0000256" key="1">
    <source>
        <dbReference type="ARBA" id="ARBA00008520"/>
    </source>
</evidence>
<comment type="caution">
    <text evidence="5">The sequence shown here is derived from an EMBL/GenBank/DDBJ whole genome shotgun (WGS) entry which is preliminary data.</text>
</comment>
<dbReference type="GO" id="GO:0015768">
    <property type="term" value="P:maltose transport"/>
    <property type="evidence" value="ECO:0007669"/>
    <property type="project" value="TreeGrafter"/>
</dbReference>
<keyword evidence="2" id="KW-0813">Transport</keyword>
<dbReference type="PANTHER" id="PTHR30061:SF50">
    <property type="entry name" value="MALTOSE_MALTODEXTRIN-BINDING PERIPLASMIC PROTEIN"/>
    <property type="match status" value="1"/>
</dbReference>
<proteinExistence type="inferred from homology"/>
<keyword evidence="6" id="KW-1185">Reference proteome</keyword>
<comment type="similarity">
    <text evidence="1">Belongs to the bacterial solute-binding protein 1 family.</text>
</comment>
<keyword evidence="3 4" id="KW-0732">Signal</keyword>
<accession>A0A0R3JWE9</accession>
<sequence>MKKLISLLMTFVLVVGLFAGFSLNSEPANAASKTVIKLGCWGSSPAETELLDNQIKEFEKLYPNIKIEKQVITGDYNQQMQVKFASRTEPDVFYLDVSLAPAYMAKNVIEPLDKYIDKNDVKDFETSLLNGFTRNGKIYGLPKDYNTLAIFYNKDMFKEAGITKAPTTWKELEEAAKKLTKDGVKGMALSIDAARFIPFMFQAGAQINNGDKPVFNTPQAAKGLDFYVSLLKKGYAATPKELGVGWNGDALAQKKAAMVIEGGWMIPFMKDAAPDVNYGIAKLPKGDKEGDLVFTVAYVMSARSKHKAEAAEVIKFLTGRQALLMTAESGLAIPSRKSMGGVYTQKYPERKPLVDMVRYSKVYQFGLKGAKILDSLTKACEKLYYKKVKDARTALEQAVKEIK</sequence>
<dbReference type="AlphaFoldDB" id="A0A0R3JWE9"/>
<reference evidence="5 6" key="1">
    <citation type="submission" date="2015-09" db="EMBL/GenBank/DDBJ databases">
        <title>Draft genome sequence of a Caloramator mitchellensis, a moderate thermophile from the Great Artesian Basin of Australia.</title>
        <authorList>
            <person name="Patel B.K."/>
        </authorList>
    </citation>
    <scope>NUCLEOTIDE SEQUENCE [LARGE SCALE GENOMIC DNA]</scope>
    <source>
        <strain evidence="5 6">VF08</strain>
    </source>
</reference>
<dbReference type="SUPFAM" id="SSF53850">
    <property type="entry name" value="Periplasmic binding protein-like II"/>
    <property type="match status" value="1"/>
</dbReference>
<dbReference type="STRING" id="908809.ABG79_00022"/>
<dbReference type="GO" id="GO:1901982">
    <property type="term" value="F:maltose binding"/>
    <property type="evidence" value="ECO:0007669"/>
    <property type="project" value="TreeGrafter"/>
</dbReference>
<evidence type="ECO:0000256" key="3">
    <source>
        <dbReference type="ARBA" id="ARBA00022729"/>
    </source>
</evidence>
<dbReference type="PANTHER" id="PTHR30061">
    <property type="entry name" value="MALTOSE-BINDING PERIPLASMIC PROTEIN"/>
    <property type="match status" value="1"/>
</dbReference>
<protein>
    <submittedName>
        <fullName evidence="5">Putative ABC transporter substrate-binding protein YesO</fullName>
    </submittedName>
</protein>
<gene>
    <name evidence="5" type="primary">yesO</name>
    <name evidence="5" type="ORF">ABG79_00022</name>
</gene>
<evidence type="ECO:0000256" key="2">
    <source>
        <dbReference type="ARBA" id="ARBA00022448"/>
    </source>
</evidence>
<feature type="chain" id="PRO_5006441655" evidence="4">
    <location>
        <begin position="31"/>
        <end position="403"/>
    </location>
</feature>
<dbReference type="RefSeq" id="WP_057975857.1">
    <property type="nucleotide sequence ID" value="NZ_LKHP01000001.1"/>
</dbReference>
<evidence type="ECO:0000313" key="5">
    <source>
        <dbReference type="EMBL" id="KRQ87857.1"/>
    </source>
</evidence>
<dbReference type="GO" id="GO:0042956">
    <property type="term" value="P:maltodextrin transmembrane transport"/>
    <property type="evidence" value="ECO:0007669"/>
    <property type="project" value="TreeGrafter"/>
</dbReference>
<dbReference type="Gene3D" id="3.40.190.10">
    <property type="entry name" value="Periplasmic binding protein-like II"/>
    <property type="match status" value="1"/>
</dbReference>